<dbReference type="PROSITE" id="PS51918">
    <property type="entry name" value="RADICAL_SAM"/>
    <property type="match status" value="1"/>
</dbReference>
<comment type="caution">
    <text evidence="8">The sequence shown here is derived from an EMBL/GenBank/DDBJ whole genome shotgun (WGS) entry which is preliminary data.</text>
</comment>
<dbReference type="SUPFAM" id="SSF102114">
    <property type="entry name" value="Radical SAM enzymes"/>
    <property type="match status" value="1"/>
</dbReference>
<keyword evidence="5" id="KW-0411">Iron-sulfur</keyword>
<dbReference type="GO" id="GO:0005829">
    <property type="term" value="C:cytosol"/>
    <property type="evidence" value="ECO:0007669"/>
    <property type="project" value="TreeGrafter"/>
</dbReference>
<dbReference type="Pfam" id="PF02310">
    <property type="entry name" value="B12-binding"/>
    <property type="match status" value="1"/>
</dbReference>
<dbReference type="SMART" id="SM00729">
    <property type="entry name" value="Elp3"/>
    <property type="match status" value="1"/>
</dbReference>
<evidence type="ECO:0000313" key="9">
    <source>
        <dbReference type="Proteomes" id="UP000761380"/>
    </source>
</evidence>
<dbReference type="InterPro" id="IPR023404">
    <property type="entry name" value="rSAM_horseshoe"/>
</dbReference>
<dbReference type="Gene3D" id="3.80.30.20">
    <property type="entry name" value="tm_1862 like domain"/>
    <property type="match status" value="1"/>
</dbReference>
<dbReference type="InterPro" id="IPR025288">
    <property type="entry name" value="DUF4080"/>
</dbReference>
<reference evidence="8" key="1">
    <citation type="submission" date="2019-04" db="EMBL/GenBank/DDBJ databases">
        <title>Evolution of Biomass-Degrading Anaerobic Consortia Revealed by Metagenomics.</title>
        <authorList>
            <person name="Peng X."/>
        </authorList>
    </citation>
    <scope>NUCLEOTIDE SEQUENCE</scope>
    <source>
        <strain evidence="8">SIG240</strain>
    </source>
</reference>
<evidence type="ECO:0000259" key="7">
    <source>
        <dbReference type="PROSITE" id="PS51918"/>
    </source>
</evidence>
<dbReference type="InterPro" id="IPR006638">
    <property type="entry name" value="Elp3/MiaA/NifB-like_rSAM"/>
</dbReference>
<keyword evidence="4" id="KW-0408">Iron</keyword>
<dbReference type="Gene3D" id="3.40.50.280">
    <property type="entry name" value="Cobalamin-binding domain"/>
    <property type="match status" value="1"/>
</dbReference>
<dbReference type="SFLD" id="SFLDS00029">
    <property type="entry name" value="Radical_SAM"/>
    <property type="match status" value="1"/>
</dbReference>
<dbReference type="GO" id="GO:0031419">
    <property type="term" value="F:cobalamin binding"/>
    <property type="evidence" value="ECO:0007669"/>
    <property type="project" value="InterPro"/>
</dbReference>
<keyword evidence="2" id="KW-0949">S-adenosyl-L-methionine</keyword>
<evidence type="ECO:0000313" key="8">
    <source>
        <dbReference type="EMBL" id="MBE6093022.1"/>
    </source>
</evidence>
<evidence type="ECO:0000256" key="1">
    <source>
        <dbReference type="ARBA" id="ARBA00001966"/>
    </source>
</evidence>
<dbReference type="InterPro" id="IPR006158">
    <property type="entry name" value="Cobalamin-bd"/>
</dbReference>
<name>A0A928A1P5_SELRU</name>
<dbReference type="PANTHER" id="PTHR43409:SF16">
    <property type="entry name" value="SLR0320 PROTEIN"/>
    <property type="match status" value="1"/>
</dbReference>
<dbReference type="InterPro" id="IPR034466">
    <property type="entry name" value="Methyltransferase_Class_B"/>
</dbReference>
<feature type="domain" description="B12-binding" evidence="6">
    <location>
        <begin position="1"/>
        <end position="133"/>
    </location>
</feature>
<dbReference type="Pfam" id="PF13311">
    <property type="entry name" value="DUF4080"/>
    <property type="match status" value="1"/>
</dbReference>
<dbReference type="PANTHER" id="PTHR43409">
    <property type="entry name" value="ANAEROBIC MAGNESIUM-PROTOPORPHYRIN IX MONOMETHYL ESTER CYCLASE-RELATED"/>
    <property type="match status" value="1"/>
</dbReference>
<evidence type="ECO:0000256" key="3">
    <source>
        <dbReference type="ARBA" id="ARBA00022723"/>
    </source>
</evidence>
<dbReference type="EMBL" id="SVBY01000050">
    <property type="protein sequence ID" value="MBE6093022.1"/>
    <property type="molecule type" value="Genomic_DNA"/>
</dbReference>
<dbReference type="GO" id="GO:0003824">
    <property type="term" value="F:catalytic activity"/>
    <property type="evidence" value="ECO:0007669"/>
    <property type="project" value="InterPro"/>
</dbReference>
<dbReference type="AlphaFoldDB" id="A0A928A1P5"/>
<accession>A0A928A1P5</accession>
<evidence type="ECO:0000256" key="2">
    <source>
        <dbReference type="ARBA" id="ARBA00022691"/>
    </source>
</evidence>
<dbReference type="InterPro" id="IPR058240">
    <property type="entry name" value="rSAM_sf"/>
</dbReference>
<dbReference type="SUPFAM" id="SSF52242">
    <property type="entry name" value="Cobalamin (vitamin B12)-binding domain"/>
    <property type="match status" value="1"/>
</dbReference>
<sequence length="604" mass="69383">MEENKILWLALNAKYSHTSLSVRYLRQVVPGSEIMELTINHQLLAMLGEIYSAKPKVLGISCYIWNIELVKSLLKLLPAALPNTIIICGGPEVSYGVVEFMQEFPMVDYVCRGEGEVALPELVKCLQQADFDRSKVNGQLDQSAIPGIAWRSLTGQINEGQDVTVADFAGKVPFAYRAEEMADIKERILYYETSRGCPFSCAYCLSCATAGVRFLPLERVFKELDFFVAHDVRQVKFVDRTFNAKKSHFLPILQYLLKLSADCRTNFHFEVAIDYLDEEVMQVLAQMPKGRVQLEIGIQSTNPATLKAVSRVNHWQDIADHIQKIMSFHNMHLHVDLIIGLPGESMESFHKSFNDVYALQTDMLQLGFLKFLKGAAMMQLIETYHYQYMPMAPYEVLQNDVLSYGQIRWFHSFEQVFELYYNAGRCRKTANYLIQECERGDAFAFWQKFTDWWEAQGFHKIGHSTKNLYGYLRDFALAAYALPADLLDNLLRYDALLSDGGKIRPENLNWNRLQYQEITADFWKGAPSRVRAYLPDYEFTNWRDVNKKYHIEVFAYDMTLTSQNLTGQKLTGQKLTGQQTALLFDYTAEAPVCQRIEMEIGADN</sequence>
<gene>
    <name evidence="8" type="ORF">E7201_07645</name>
</gene>
<dbReference type="SFLD" id="SFLDG01082">
    <property type="entry name" value="B12-binding_domain_containing"/>
    <property type="match status" value="1"/>
</dbReference>
<dbReference type="InterPro" id="IPR007197">
    <property type="entry name" value="rSAM"/>
</dbReference>
<dbReference type="GO" id="GO:0051539">
    <property type="term" value="F:4 iron, 4 sulfur cluster binding"/>
    <property type="evidence" value="ECO:0007669"/>
    <property type="project" value="UniProtKB-KW"/>
</dbReference>
<comment type="cofactor">
    <cofactor evidence="1">
        <name>[4Fe-4S] cluster</name>
        <dbReference type="ChEBI" id="CHEBI:49883"/>
    </cofactor>
</comment>
<evidence type="ECO:0000259" key="6">
    <source>
        <dbReference type="PROSITE" id="PS51332"/>
    </source>
</evidence>
<dbReference type="SFLD" id="SFLDG01123">
    <property type="entry name" value="methyltransferase_(Class_B)"/>
    <property type="match status" value="1"/>
</dbReference>
<organism evidence="8 9">
    <name type="scientific">Selenomonas ruminantium</name>
    <dbReference type="NCBI Taxonomy" id="971"/>
    <lineage>
        <taxon>Bacteria</taxon>
        <taxon>Bacillati</taxon>
        <taxon>Bacillota</taxon>
        <taxon>Negativicutes</taxon>
        <taxon>Selenomonadales</taxon>
        <taxon>Selenomonadaceae</taxon>
        <taxon>Selenomonas</taxon>
    </lineage>
</organism>
<evidence type="ECO:0000256" key="5">
    <source>
        <dbReference type="ARBA" id="ARBA00023014"/>
    </source>
</evidence>
<dbReference type="GO" id="GO:0046872">
    <property type="term" value="F:metal ion binding"/>
    <property type="evidence" value="ECO:0007669"/>
    <property type="project" value="UniProtKB-KW"/>
</dbReference>
<protein>
    <submittedName>
        <fullName evidence="8">DUF4080 domain-containing protein</fullName>
    </submittedName>
</protein>
<keyword evidence="3" id="KW-0479">Metal-binding</keyword>
<dbReference type="InterPro" id="IPR051198">
    <property type="entry name" value="BchE-like"/>
</dbReference>
<dbReference type="InterPro" id="IPR036724">
    <property type="entry name" value="Cobalamin-bd_sf"/>
</dbReference>
<dbReference type="PROSITE" id="PS51332">
    <property type="entry name" value="B12_BINDING"/>
    <property type="match status" value="1"/>
</dbReference>
<dbReference type="Pfam" id="PF04055">
    <property type="entry name" value="Radical_SAM"/>
    <property type="match status" value="1"/>
</dbReference>
<proteinExistence type="predicted"/>
<dbReference type="Proteomes" id="UP000761380">
    <property type="component" value="Unassembled WGS sequence"/>
</dbReference>
<feature type="domain" description="Radical SAM core" evidence="7">
    <location>
        <begin position="183"/>
        <end position="408"/>
    </location>
</feature>
<evidence type="ECO:0000256" key="4">
    <source>
        <dbReference type="ARBA" id="ARBA00023004"/>
    </source>
</evidence>